<protein>
    <submittedName>
        <fullName evidence="2">DUF4237 domain-containing protein</fullName>
    </submittedName>
</protein>
<evidence type="ECO:0000313" key="2">
    <source>
        <dbReference type="EMBL" id="QGS11528.1"/>
    </source>
</evidence>
<feature type="domain" description="TNT" evidence="1">
    <location>
        <begin position="52"/>
        <end position="145"/>
    </location>
</feature>
<dbReference type="EMBL" id="CP046315">
    <property type="protein sequence ID" value="QGS11528.1"/>
    <property type="molecule type" value="Genomic_DNA"/>
</dbReference>
<evidence type="ECO:0000313" key="3">
    <source>
        <dbReference type="Proteomes" id="UP000424490"/>
    </source>
</evidence>
<accession>A0A857ABK2</accession>
<gene>
    <name evidence="2" type="ORF">FOC40_09000</name>
</gene>
<dbReference type="InterPro" id="IPR025331">
    <property type="entry name" value="TNT"/>
</dbReference>
<proteinExistence type="predicted"/>
<dbReference type="RefSeq" id="WP_039929182.1">
    <property type="nucleotide sequence ID" value="NZ_CP046315.1"/>
</dbReference>
<evidence type="ECO:0000259" key="1">
    <source>
        <dbReference type="Pfam" id="PF14021"/>
    </source>
</evidence>
<dbReference type="Proteomes" id="UP000424490">
    <property type="component" value="Chromosome"/>
</dbReference>
<dbReference type="AlphaFoldDB" id="A0A857ABK2"/>
<dbReference type="GO" id="GO:0050135">
    <property type="term" value="F:NADP+ nucleosidase activity"/>
    <property type="evidence" value="ECO:0007669"/>
    <property type="project" value="InterPro"/>
</dbReference>
<organism evidence="2 3">
    <name type="scientific">Schaalia odontolytica</name>
    <dbReference type="NCBI Taxonomy" id="1660"/>
    <lineage>
        <taxon>Bacteria</taxon>
        <taxon>Bacillati</taxon>
        <taxon>Actinomycetota</taxon>
        <taxon>Actinomycetes</taxon>
        <taxon>Actinomycetales</taxon>
        <taxon>Actinomycetaceae</taxon>
        <taxon>Schaalia</taxon>
    </lineage>
</organism>
<name>A0A857ABK2_9ACTO</name>
<dbReference type="Pfam" id="PF14021">
    <property type="entry name" value="TNT"/>
    <property type="match status" value="1"/>
</dbReference>
<sequence length="150" mass="16798">MEIDEIPDVHSPDFPNSGVLKWVPDGPTVLARMDRSTVKAYTSFLAYTKTFGPYVDRLGLPNGKYLWQLPENGSPFSLEERSLDIFAMNDPYYQYRIVALPTGFSIRTGINVPQFSMPGGARQVQFMLGDYPLTVNECLQLGILEAKGND</sequence>
<reference evidence="2 3" key="1">
    <citation type="submission" date="2019-11" db="EMBL/GenBank/DDBJ databases">
        <title>FDA dAtabase for Regulatory Grade micrObial Sequences (FDA-ARGOS): Supporting development and validation of Infectious Disease Dx tests.</title>
        <authorList>
            <person name="Stonesifer R."/>
            <person name="Tallon L."/>
            <person name="Sadzewicz L."/>
            <person name="Vavikolanu K."/>
            <person name="Mehta A."/>
            <person name="Aluvathingal J."/>
            <person name="Nadendla S."/>
            <person name="Myers T."/>
            <person name="Yan Y."/>
            <person name="Sichtig H."/>
        </authorList>
    </citation>
    <scope>NUCLEOTIDE SEQUENCE [LARGE SCALE GENOMIC DNA]</scope>
    <source>
        <strain evidence="2 3">FDAARGOS_732</strain>
    </source>
</reference>